<evidence type="ECO:0000313" key="2">
    <source>
        <dbReference type="Proteomes" id="UP000289708"/>
    </source>
</evidence>
<sequence>MATAAGSTTAGKLASGKDHRQENFPVASIVLKREQRAPIMAFYRFARAADDVADNPTASAAERLSVLAAMRSTLAGESDESEEARALRAVLTERGLTPRHGLDLLTAFERDCTVARYRTWDDLIGYCRHSAMPAGRYVLDVHGESQATWPASDALCAALQIINHLQDCAKDFRALDRVYLPLEMLAENGAEVGDLGGPAATPGLRATIEQMATRTDDLLGQSASFAAQIRDRRLSVEVAIIHRLATSLTARLKTRDPLSQRVHHRRREALWLAATAGLSRLAGRS</sequence>
<dbReference type="InterPro" id="IPR044843">
    <property type="entry name" value="Trans_IPPS_bact-type"/>
</dbReference>
<dbReference type="EMBL" id="RYFI01000018">
    <property type="protein sequence ID" value="RXF70342.1"/>
    <property type="molecule type" value="Genomic_DNA"/>
</dbReference>
<dbReference type="PANTHER" id="PTHR31480">
    <property type="entry name" value="BIFUNCTIONAL LYCOPENE CYCLASE/PHYTOENE SYNTHASE"/>
    <property type="match status" value="1"/>
</dbReference>
<dbReference type="GO" id="GO:0004311">
    <property type="term" value="F:geranylgeranyl diphosphate synthase activity"/>
    <property type="evidence" value="ECO:0007669"/>
    <property type="project" value="InterPro"/>
</dbReference>
<organism evidence="1 2">
    <name type="scientific">Hansschlegelia zhihuaiae</name>
    <dbReference type="NCBI Taxonomy" id="405005"/>
    <lineage>
        <taxon>Bacteria</taxon>
        <taxon>Pseudomonadati</taxon>
        <taxon>Pseudomonadota</taxon>
        <taxon>Alphaproteobacteria</taxon>
        <taxon>Hyphomicrobiales</taxon>
        <taxon>Methylopilaceae</taxon>
        <taxon>Hansschlegelia</taxon>
    </lineage>
</organism>
<keyword evidence="2" id="KW-1185">Reference proteome</keyword>
<dbReference type="SFLD" id="SFLDG01212">
    <property type="entry name" value="Phytoene_synthase_like"/>
    <property type="match status" value="1"/>
</dbReference>
<dbReference type="SUPFAM" id="SSF48576">
    <property type="entry name" value="Terpenoid synthases"/>
    <property type="match status" value="1"/>
</dbReference>
<dbReference type="GO" id="GO:0051996">
    <property type="term" value="F:squalene synthase [NAD(P)H] activity"/>
    <property type="evidence" value="ECO:0007669"/>
    <property type="project" value="UniProtKB-EC"/>
</dbReference>
<dbReference type="Proteomes" id="UP000289708">
    <property type="component" value="Unassembled WGS sequence"/>
</dbReference>
<dbReference type="CDD" id="cd00683">
    <property type="entry name" value="Trans_IPPS_HH"/>
    <property type="match status" value="1"/>
</dbReference>
<dbReference type="NCBIfam" id="TIGR03464">
    <property type="entry name" value="HpnC"/>
    <property type="match status" value="1"/>
</dbReference>
<reference evidence="1 2" key="1">
    <citation type="submission" date="2018-12" db="EMBL/GenBank/DDBJ databases">
        <title>bacterium Hansschlegelia zhihuaiae S113.</title>
        <authorList>
            <person name="He J."/>
        </authorList>
    </citation>
    <scope>NUCLEOTIDE SEQUENCE [LARGE SCALE GENOMIC DNA]</scope>
    <source>
        <strain evidence="1 2">S 113</strain>
    </source>
</reference>
<gene>
    <name evidence="1" type="primary">hpnC</name>
    <name evidence="1" type="ORF">EK403_17095</name>
</gene>
<dbReference type="Pfam" id="PF00494">
    <property type="entry name" value="SQS_PSY"/>
    <property type="match status" value="1"/>
</dbReference>
<proteinExistence type="predicted"/>
<dbReference type="EC" id="2.5.1.21" evidence="1"/>
<dbReference type="SFLD" id="SFLDG01018">
    <property type="entry name" value="Squalene/Phytoene_Synthase_Lik"/>
    <property type="match status" value="1"/>
</dbReference>
<evidence type="ECO:0000313" key="1">
    <source>
        <dbReference type="EMBL" id="RXF70342.1"/>
    </source>
</evidence>
<keyword evidence="1" id="KW-0808">Transferase</keyword>
<dbReference type="OrthoDB" id="9807580at2"/>
<dbReference type="InterPro" id="IPR008949">
    <property type="entry name" value="Isoprenoid_synthase_dom_sf"/>
</dbReference>
<dbReference type="InterPro" id="IPR002060">
    <property type="entry name" value="Squ/phyt_synthse"/>
</dbReference>
<protein>
    <submittedName>
        <fullName evidence="1">Squalene synthase HpnC</fullName>
        <ecNumber evidence="1">2.5.1.21</ecNumber>
    </submittedName>
</protein>
<dbReference type="SFLD" id="SFLDS00005">
    <property type="entry name" value="Isoprenoid_Synthase_Type_I"/>
    <property type="match status" value="1"/>
</dbReference>
<dbReference type="InterPro" id="IPR033904">
    <property type="entry name" value="Trans_IPPS_HH"/>
</dbReference>
<accession>A0A4V1KID8</accession>
<name>A0A4V1KID8_9HYPH</name>
<dbReference type="AlphaFoldDB" id="A0A4V1KID8"/>
<dbReference type="InterPro" id="IPR017827">
    <property type="entry name" value="HSQ_synthase_HpnC"/>
</dbReference>
<dbReference type="GO" id="GO:0016114">
    <property type="term" value="P:terpenoid biosynthetic process"/>
    <property type="evidence" value="ECO:0007669"/>
    <property type="project" value="UniProtKB-ARBA"/>
</dbReference>
<dbReference type="Gene3D" id="1.10.600.10">
    <property type="entry name" value="Farnesyl Diphosphate Synthase"/>
    <property type="match status" value="1"/>
</dbReference>
<comment type="caution">
    <text evidence="1">The sequence shown here is derived from an EMBL/GenBank/DDBJ whole genome shotgun (WGS) entry which is preliminary data.</text>
</comment>